<feature type="domain" description="EamA" evidence="2">
    <location>
        <begin position="2"/>
        <end position="132"/>
    </location>
</feature>
<evidence type="ECO:0000259" key="2">
    <source>
        <dbReference type="Pfam" id="PF00892"/>
    </source>
</evidence>
<feature type="transmembrane region" description="Helical" evidence="1">
    <location>
        <begin position="238"/>
        <end position="258"/>
    </location>
</feature>
<dbReference type="AlphaFoldDB" id="A0A7C1NN57"/>
<dbReference type="InterPro" id="IPR037185">
    <property type="entry name" value="EmrE-like"/>
</dbReference>
<feature type="transmembrane region" description="Helical" evidence="1">
    <location>
        <begin position="89"/>
        <end position="109"/>
    </location>
</feature>
<organism evidence="3">
    <name type="scientific">candidate division WWE3 bacterium</name>
    <dbReference type="NCBI Taxonomy" id="2053526"/>
    <lineage>
        <taxon>Bacteria</taxon>
        <taxon>Katanobacteria</taxon>
    </lineage>
</organism>
<name>A0A7C1NN57_UNCKA</name>
<feature type="transmembrane region" description="Helical" evidence="1">
    <location>
        <begin position="31"/>
        <end position="52"/>
    </location>
</feature>
<feature type="transmembrane region" description="Helical" evidence="1">
    <location>
        <begin position="176"/>
        <end position="194"/>
    </location>
</feature>
<comment type="caution">
    <text evidence="3">The sequence shown here is derived from an EMBL/GenBank/DDBJ whole genome shotgun (WGS) entry which is preliminary data.</text>
</comment>
<gene>
    <name evidence="3" type="ORF">ENI09_01755</name>
</gene>
<keyword evidence="1" id="KW-1133">Transmembrane helix</keyword>
<dbReference type="PANTHER" id="PTHR22911">
    <property type="entry name" value="ACYL-MALONYL CONDENSING ENZYME-RELATED"/>
    <property type="match status" value="1"/>
</dbReference>
<feature type="transmembrane region" description="Helical" evidence="1">
    <location>
        <begin position="145"/>
        <end position="164"/>
    </location>
</feature>
<evidence type="ECO:0000256" key="1">
    <source>
        <dbReference type="SAM" id="Phobius"/>
    </source>
</evidence>
<feature type="domain" description="EamA" evidence="2">
    <location>
        <begin position="146"/>
        <end position="280"/>
    </location>
</feature>
<proteinExistence type="predicted"/>
<evidence type="ECO:0000313" key="3">
    <source>
        <dbReference type="EMBL" id="HEB14114.1"/>
    </source>
</evidence>
<accession>A0A7C1NN57</accession>
<dbReference type="InterPro" id="IPR000620">
    <property type="entry name" value="EamA_dom"/>
</dbReference>
<feature type="transmembrane region" description="Helical" evidence="1">
    <location>
        <begin position="64"/>
        <end position="83"/>
    </location>
</feature>
<keyword evidence="1" id="KW-0812">Transmembrane</keyword>
<dbReference type="EMBL" id="DRHH01000075">
    <property type="protein sequence ID" value="HEB14114.1"/>
    <property type="molecule type" value="Genomic_DNA"/>
</dbReference>
<feature type="transmembrane region" description="Helical" evidence="1">
    <location>
        <begin position="116"/>
        <end position="133"/>
    </location>
</feature>
<dbReference type="SUPFAM" id="SSF103481">
    <property type="entry name" value="Multidrug resistance efflux transporter EmrE"/>
    <property type="match status" value="2"/>
</dbReference>
<dbReference type="PANTHER" id="PTHR22911:SF137">
    <property type="entry name" value="SOLUTE CARRIER FAMILY 35 MEMBER G2-RELATED"/>
    <property type="match status" value="1"/>
</dbReference>
<dbReference type="Gene3D" id="1.10.3730.20">
    <property type="match status" value="2"/>
</dbReference>
<sequence>MTWLYLALTAALFWAVGQVLVKKGFENVPPLWNNIIFYVLALLLWVPASLWLSNFEISIPTFPVFFIIALAQAAYMIFFYAIVKGELALTGTIVAGYPVTTVVLSQIFLGERLAPVQVLGITLVLLGAVAISLPERGLPKEVRDLSWIKWGVAAAILIGFADFLSKISINQIGSYSNIFFLTFLALPLLLINYLVDKKNRPRPKLSGKKSLPTLAGNLVLSVGTFVFYLALGQGDASLVVPVSSIYPAFIAILAMAFLREKVTVKQGAGIVSAVLGIILTGLGS</sequence>
<protein>
    <recommendedName>
        <fullName evidence="2">EamA domain-containing protein</fullName>
    </recommendedName>
</protein>
<dbReference type="GO" id="GO:0016020">
    <property type="term" value="C:membrane"/>
    <property type="evidence" value="ECO:0007669"/>
    <property type="project" value="InterPro"/>
</dbReference>
<reference evidence="3" key="1">
    <citation type="journal article" date="2020" name="mSystems">
        <title>Genome- and Community-Level Interaction Insights into Carbon Utilization and Element Cycling Functions of Hydrothermarchaeota in Hydrothermal Sediment.</title>
        <authorList>
            <person name="Zhou Z."/>
            <person name="Liu Y."/>
            <person name="Xu W."/>
            <person name="Pan J."/>
            <person name="Luo Z.H."/>
            <person name="Li M."/>
        </authorList>
    </citation>
    <scope>NUCLEOTIDE SEQUENCE [LARGE SCALE GENOMIC DNA]</scope>
    <source>
        <strain evidence="3">HyVt-365</strain>
    </source>
</reference>
<dbReference type="Proteomes" id="UP000885744">
    <property type="component" value="Unassembled WGS sequence"/>
</dbReference>
<dbReference type="Pfam" id="PF00892">
    <property type="entry name" value="EamA"/>
    <property type="match status" value="2"/>
</dbReference>
<feature type="transmembrane region" description="Helical" evidence="1">
    <location>
        <begin position="214"/>
        <end position="231"/>
    </location>
</feature>
<keyword evidence="1" id="KW-0472">Membrane</keyword>